<dbReference type="Gene3D" id="3.40.50.150">
    <property type="entry name" value="Vaccinia Virus protein VP39"/>
    <property type="match status" value="1"/>
</dbReference>
<dbReference type="EMBL" id="NKUJ01000076">
    <property type="protein sequence ID" value="RMJ14833.1"/>
    <property type="molecule type" value="Genomic_DNA"/>
</dbReference>
<feature type="compositionally biased region" description="Acidic residues" evidence="2">
    <location>
        <begin position="31"/>
        <end position="42"/>
    </location>
</feature>
<dbReference type="STRING" id="2010991.A0A3M2SBE9"/>
<keyword evidence="4" id="KW-1185">Reference proteome</keyword>
<evidence type="ECO:0000256" key="1">
    <source>
        <dbReference type="ARBA" id="ARBA00038158"/>
    </source>
</evidence>
<name>A0A3M2SBE9_9HYPO</name>
<dbReference type="Pfam" id="PF13489">
    <property type="entry name" value="Methyltransf_23"/>
    <property type="match status" value="1"/>
</dbReference>
<evidence type="ECO:0000313" key="3">
    <source>
        <dbReference type="EMBL" id="RMJ14833.1"/>
    </source>
</evidence>
<sequence length="357" mass="39643">MAVETEASAQRTGSKSPTELGSSPPGNEAPLEADDNPAEDGDSAFGSEPASSTTSITSSILEYRTVHGRRYHSDRGDAAYWAPNDEQQNESMDINHHQLTLVLGGKLHLSPLKQDIQRALDIGTGTGIWAIHGDFADEFPNAEVTGTDISVIQPQWVPPNLKFEIEDCTQAWTFDENSIDYVHMRYLIGSIRDWPALMKEAFRVCKPGGYVESYEGSPDMESDDDTVPKDSAMADWGPIFKEAGVKISRPFTTLHEDLARKAMEEAGFVDIESRDFKAPVGAWPKDKTMREIGQFAQVALEQDIEGYVIGVAGLARGWSKDQVAVYCAKLRQEIRLKKQHAYYRIRVVYGRKPEDVA</sequence>
<dbReference type="InterPro" id="IPR029063">
    <property type="entry name" value="SAM-dependent_MTases_sf"/>
</dbReference>
<dbReference type="PANTHER" id="PTHR43591:SF10">
    <property type="entry name" value="ABC TRANSMEMBRANE TYPE-1 DOMAIN-CONTAINING PROTEIN-RELATED"/>
    <property type="match status" value="1"/>
</dbReference>
<feature type="region of interest" description="Disordered" evidence="2">
    <location>
        <begin position="1"/>
        <end position="58"/>
    </location>
</feature>
<reference evidence="3 4" key="1">
    <citation type="submission" date="2017-06" db="EMBL/GenBank/DDBJ databases">
        <title>Comparative genomic analysis of Ambrosia Fusariam Clade fungi.</title>
        <authorList>
            <person name="Stajich J.E."/>
            <person name="Carrillo J."/>
            <person name="Kijimoto T."/>
            <person name="Eskalen A."/>
            <person name="O'Donnell K."/>
            <person name="Kasson M."/>
        </authorList>
    </citation>
    <scope>NUCLEOTIDE SEQUENCE [LARGE SCALE GENOMIC DNA]</scope>
    <source>
        <strain evidence="3">UCR3666</strain>
    </source>
</reference>
<proteinExistence type="inferred from homology"/>
<evidence type="ECO:0000256" key="2">
    <source>
        <dbReference type="SAM" id="MobiDB-lite"/>
    </source>
</evidence>
<dbReference type="SUPFAM" id="SSF53335">
    <property type="entry name" value="S-adenosyl-L-methionine-dependent methyltransferases"/>
    <property type="match status" value="1"/>
</dbReference>
<evidence type="ECO:0008006" key="5">
    <source>
        <dbReference type="Google" id="ProtNLM"/>
    </source>
</evidence>
<gene>
    <name evidence="3" type="ORF">CDV36_005496</name>
</gene>
<dbReference type="OrthoDB" id="2013972at2759"/>
<protein>
    <recommendedName>
        <fullName evidence="5">Methyltransferase type 11 domain-containing protein</fullName>
    </recommendedName>
</protein>
<organism evidence="3 4">
    <name type="scientific">Fusarium kuroshium</name>
    <dbReference type="NCBI Taxonomy" id="2010991"/>
    <lineage>
        <taxon>Eukaryota</taxon>
        <taxon>Fungi</taxon>
        <taxon>Dikarya</taxon>
        <taxon>Ascomycota</taxon>
        <taxon>Pezizomycotina</taxon>
        <taxon>Sordariomycetes</taxon>
        <taxon>Hypocreomycetidae</taxon>
        <taxon>Hypocreales</taxon>
        <taxon>Nectriaceae</taxon>
        <taxon>Fusarium</taxon>
        <taxon>Fusarium solani species complex</taxon>
    </lineage>
</organism>
<comment type="similarity">
    <text evidence="1">Belongs to the methyltransferase superfamily. LaeA methyltransferase family.</text>
</comment>
<dbReference type="AlphaFoldDB" id="A0A3M2SBE9"/>
<feature type="compositionally biased region" description="Polar residues" evidence="2">
    <location>
        <begin position="7"/>
        <end position="25"/>
    </location>
</feature>
<dbReference type="GO" id="GO:0008168">
    <property type="term" value="F:methyltransferase activity"/>
    <property type="evidence" value="ECO:0007669"/>
    <property type="project" value="TreeGrafter"/>
</dbReference>
<accession>A0A3M2SBE9</accession>
<comment type="caution">
    <text evidence="3">The sequence shown here is derived from an EMBL/GenBank/DDBJ whole genome shotgun (WGS) entry which is preliminary data.</text>
</comment>
<dbReference type="CDD" id="cd02440">
    <property type="entry name" value="AdoMet_MTases"/>
    <property type="match status" value="1"/>
</dbReference>
<dbReference type="PANTHER" id="PTHR43591">
    <property type="entry name" value="METHYLTRANSFERASE"/>
    <property type="match status" value="1"/>
</dbReference>
<evidence type="ECO:0000313" key="4">
    <source>
        <dbReference type="Proteomes" id="UP000277212"/>
    </source>
</evidence>
<dbReference type="Proteomes" id="UP000277212">
    <property type="component" value="Unassembled WGS sequence"/>
</dbReference>